<dbReference type="RefSeq" id="WP_142041376.1">
    <property type="nucleotide sequence ID" value="NZ_JBHTGS010000001.1"/>
</dbReference>
<proteinExistence type="predicted"/>
<keyword evidence="2" id="KW-0378">Hydrolase</keyword>
<feature type="domain" description="AB hydrolase-1" evidence="1">
    <location>
        <begin position="6"/>
        <end position="224"/>
    </location>
</feature>
<dbReference type="AlphaFoldDB" id="A0A543AZA7"/>
<dbReference type="Gene3D" id="3.40.50.1820">
    <property type="entry name" value="alpha/beta hydrolase"/>
    <property type="match status" value="1"/>
</dbReference>
<dbReference type="Pfam" id="PF12697">
    <property type="entry name" value="Abhydrolase_6"/>
    <property type="match status" value="1"/>
</dbReference>
<dbReference type="InterPro" id="IPR052897">
    <property type="entry name" value="Sec-Metab_Biosynth_Hydrolase"/>
</dbReference>
<name>A0A543AZA7_9ACTN</name>
<dbReference type="SUPFAM" id="SSF53474">
    <property type="entry name" value="alpha/beta-Hydrolases"/>
    <property type="match status" value="1"/>
</dbReference>
<reference evidence="2 3" key="1">
    <citation type="submission" date="2019-06" db="EMBL/GenBank/DDBJ databases">
        <title>Sequencing the genomes of 1000 actinobacteria strains.</title>
        <authorList>
            <person name="Klenk H.-P."/>
        </authorList>
    </citation>
    <scope>NUCLEOTIDE SEQUENCE [LARGE SCALE GENOMIC DNA]</scope>
    <source>
        <strain evidence="2 3">DSM 45928</strain>
    </source>
</reference>
<dbReference type="EMBL" id="VFOW01000001">
    <property type="protein sequence ID" value="TQL77850.1"/>
    <property type="molecule type" value="Genomic_DNA"/>
</dbReference>
<protein>
    <submittedName>
        <fullName evidence="2">Alpha/beta hydrolase family protein</fullName>
    </submittedName>
</protein>
<comment type="caution">
    <text evidence="2">The sequence shown here is derived from an EMBL/GenBank/DDBJ whole genome shotgun (WGS) entry which is preliminary data.</text>
</comment>
<dbReference type="GO" id="GO:0016787">
    <property type="term" value="F:hydrolase activity"/>
    <property type="evidence" value="ECO:0007669"/>
    <property type="project" value="UniProtKB-KW"/>
</dbReference>
<accession>A0A543AZA7</accession>
<evidence type="ECO:0000313" key="2">
    <source>
        <dbReference type="EMBL" id="TQL77850.1"/>
    </source>
</evidence>
<evidence type="ECO:0000313" key="3">
    <source>
        <dbReference type="Proteomes" id="UP000317043"/>
    </source>
</evidence>
<dbReference type="PANTHER" id="PTHR37017:SF3">
    <property type="entry name" value="AB HYDROLASE-1 DOMAIN-CONTAINING PROTEIN"/>
    <property type="match status" value="1"/>
</dbReference>
<sequence>MVDSPIVLVPGFWLGAWAWDEVVASLQSGGRTATAVTLPGLESLDVDRAAITFDEQVTAICDAVSAADRPVVLAVHSGAGATGYAASDRVPEKIAAMVYVDSGPATAALNPGFTEAEMPLPGWQELVDDGNSLDGLSEQQLAKFRERAIPEPGDAIRGSAQLSNEARLDIPSTVICNSMPAEEIKAAVAKGYPWVAGLAQLRDVTYLDLPTGHWPMWSRPSDLAGLLADIAAK</sequence>
<dbReference type="InterPro" id="IPR029058">
    <property type="entry name" value="AB_hydrolase_fold"/>
</dbReference>
<dbReference type="Proteomes" id="UP000317043">
    <property type="component" value="Unassembled WGS sequence"/>
</dbReference>
<dbReference type="OrthoDB" id="9773549at2"/>
<keyword evidence="3" id="KW-1185">Reference proteome</keyword>
<dbReference type="InParanoid" id="A0A543AZA7"/>
<dbReference type="PANTHER" id="PTHR37017">
    <property type="entry name" value="AB HYDROLASE-1 DOMAIN-CONTAINING PROTEIN-RELATED"/>
    <property type="match status" value="1"/>
</dbReference>
<gene>
    <name evidence="2" type="ORF">FB566_3418</name>
</gene>
<dbReference type="InterPro" id="IPR000073">
    <property type="entry name" value="AB_hydrolase_1"/>
</dbReference>
<evidence type="ECO:0000259" key="1">
    <source>
        <dbReference type="Pfam" id="PF12697"/>
    </source>
</evidence>
<organism evidence="2 3">
    <name type="scientific">Stackebrandtia endophytica</name>
    <dbReference type="NCBI Taxonomy" id="1496996"/>
    <lineage>
        <taxon>Bacteria</taxon>
        <taxon>Bacillati</taxon>
        <taxon>Actinomycetota</taxon>
        <taxon>Actinomycetes</taxon>
        <taxon>Glycomycetales</taxon>
        <taxon>Glycomycetaceae</taxon>
        <taxon>Stackebrandtia</taxon>
    </lineage>
</organism>